<dbReference type="NCBIfam" id="TIGR01456">
    <property type="entry name" value="CECR5"/>
    <property type="match status" value="1"/>
</dbReference>
<dbReference type="Gene3D" id="3.40.50.1000">
    <property type="entry name" value="HAD superfamily/HAD-like"/>
    <property type="match status" value="2"/>
</dbReference>
<dbReference type="InterPro" id="IPR036412">
    <property type="entry name" value="HAD-like_sf"/>
</dbReference>
<gene>
    <name evidence="3" type="ORF">TDIB3V08_LOCUS6642</name>
</gene>
<dbReference type="PANTHER" id="PTHR14269:SF4">
    <property type="entry name" value="CAT EYE SYNDROME CRITICAL REGION PROTEIN 5"/>
    <property type="match status" value="1"/>
</dbReference>
<protein>
    <recommendedName>
        <fullName evidence="2">Haloacid dehalogenase-like hydrolase domain-containing 5</fullName>
    </recommendedName>
</protein>
<dbReference type="InterPro" id="IPR050324">
    <property type="entry name" value="CDP-alcohol_PTase-I"/>
</dbReference>
<reference evidence="3" key="1">
    <citation type="submission" date="2020-11" db="EMBL/GenBank/DDBJ databases">
        <authorList>
            <person name="Tran Van P."/>
        </authorList>
    </citation>
    <scope>NUCLEOTIDE SEQUENCE</scope>
</reference>
<dbReference type="InterPro" id="IPR006353">
    <property type="entry name" value="HAD-SF_hydro_IIA_CECR5"/>
</dbReference>
<evidence type="ECO:0000313" key="3">
    <source>
        <dbReference type="EMBL" id="CAD7200423.1"/>
    </source>
</evidence>
<dbReference type="InterPro" id="IPR023214">
    <property type="entry name" value="HAD_sf"/>
</dbReference>
<proteinExistence type="predicted"/>
<dbReference type="PANTHER" id="PTHR14269">
    <property type="entry name" value="CDP-DIACYLGLYCEROL--GLYCEROL-3-PHOSPHATE 3-PHOSPHATIDYLTRANSFERASE-RELATED"/>
    <property type="match status" value="1"/>
</dbReference>
<name>A0A7R8VLD5_TIMDO</name>
<evidence type="ECO:0000256" key="2">
    <source>
        <dbReference type="ARBA" id="ARBA00069384"/>
    </source>
</evidence>
<dbReference type="InterPro" id="IPR006357">
    <property type="entry name" value="HAD-SF_hydro_IIA"/>
</dbReference>
<organism evidence="3">
    <name type="scientific">Timema douglasi</name>
    <name type="common">Walking stick</name>
    <dbReference type="NCBI Taxonomy" id="61478"/>
    <lineage>
        <taxon>Eukaryota</taxon>
        <taxon>Metazoa</taxon>
        <taxon>Ecdysozoa</taxon>
        <taxon>Arthropoda</taxon>
        <taxon>Hexapoda</taxon>
        <taxon>Insecta</taxon>
        <taxon>Pterygota</taxon>
        <taxon>Neoptera</taxon>
        <taxon>Polyneoptera</taxon>
        <taxon>Phasmatodea</taxon>
        <taxon>Timematodea</taxon>
        <taxon>Timematoidea</taxon>
        <taxon>Timematidae</taxon>
        <taxon>Timema</taxon>
    </lineage>
</organism>
<dbReference type="SUPFAM" id="SSF56784">
    <property type="entry name" value="HAD-like"/>
    <property type="match status" value="1"/>
</dbReference>
<evidence type="ECO:0000256" key="1">
    <source>
        <dbReference type="ARBA" id="ARBA00022729"/>
    </source>
</evidence>
<dbReference type="NCBIfam" id="TIGR01460">
    <property type="entry name" value="HAD-SF-IIA"/>
    <property type="match status" value="1"/>
</dbReference>
<dbReference type="EMBL" id="OA567482">
    <property type="protein sequence ID" value="CAD7200423.1"/>
    <property type="molecule type" value="Genomic_DNA"/>
</dbReference>
<keyword evidence="1" id="KW-0732">Signal</keyword>
<dbReference type="Pfam" id="PF13344">
    <property type="entry name" value="Hydrolase_6"/>
    <property type="match status" value="1"/>
</dbReference>
<dbReference type="AlphaFoldDB" id="A0A7R8VLD5"/>
<sequence length="553" mass="62883">MRGCSQAHIIPNLLQPSVEGGTSAPSRNDEYDDHEVLTVRSTVAMDRMTDFDQLTLKTIHRITNKWYPLGALATSELKRSSDLLARRTYGVDKTILLKQLPVKHRTNAAWLVALVSMVTKTSRKLHPQLFGQIYTWSRDCQCSYQRHEPTRRRIRMGAPYEFLARGCSNVVSPLELREDDVNKWDKKIGEDIPWWRGGENHVQHIMATGSFVKRDCPRRRCGEYHAQYCMATGSFVRRGFSQWHGGENHTLYSMATGTFVERSSFFNDVIRHVGVIRSHPATIEKSSFGLMFDIDGVIVRGKKVLPMAKEAFQKLVDSNGKFRVPTVFVTNAGNALCIEKANLLSEWLGLKISEDQVVMAHSPLKMFHQYHDKHVLVSGQGPIMEIAKNLGFKNVITMDQFRNIFPVLDAVDNTHRISVPCTLGDYFPRIEAVVLFGEPVRWETALQLLVDLLMTNGHPNKAPSQDNHPHIPLLACNMDLQWMAEACMPRFGHGAFLLCLEHLYKKITGHNLIYSALIGKPSEITYYHAHRLALSQAKSIDKHDRLKRLYVVG</sequence>
<accession>A0A7R8VLD5</accession>
<dbReference type="FunFam" id="3.40.50.1000:FF:000081">
    <property type="entry name" value="Haloacid dehalogenase like hydrolase domain containing 5"/>
    <property type="match status" value="1"/>
</dbReference>
<dbReference type="GO" id="GO:0046474">
    <property type="term" value="P:glycerophospholipid biosynthetic process"/>
    <property type="evidence" value="ECO:0007669"/>
    <property type="project" value="TreeGrafter"/>
</dbReference>
<dbReference type="GO" id="GO:0005739">
    <property type="term" value="C:mitochondrion"/>
    <property type="evidence" value="ECO:0007669"/>
    <property type="project" value="TreeGrafter"/>
</dbReference>